<evidence type="ECO:0000313" key="4">
    <source>
        <dbReference type="EMBL" id="CAG9858450.1"/>
    </source>
</evidence>
<feature type="domain" description="Nose resistant-to-fluoxetine protein N-terminal" evidence="3">
    <location>
        <begin position="109"/>
        <end position="244"/>
    </location>
</feature>
<dbReference type="InterPro" id="IPR006621">
    <property type="entry name" value="Nose-resist-to-fluoxetine_N"/>
</dbReference>
<gene>
    <name evidence="4" type="ORF">PHYEVI_LOCUS4839</name>
</gene>
<accession>A0A9N9XN69</accession>
<dbReference type="PANTHER" id="PTHR11161">
    <property type="entry name" value="O-ACYLTRANSFERASE"/>
    <property type="match status" value="1"/>
</dbReference>
<feature type="transmembrane region" description="Helical" evidence="1">
    <location>
        <begin position="490"/>
        <end position="510"/>
    </location>
</feature>
<dbReference type="GO" id="GO:0016747">
    <property type="term" value="F:acyltransferase activity, transferring groups other than amino-acyl groups"/>
    <property type="evidence" value="ECO:0007669"/>
    <property type="project" value="InterPro"/>
</dbReference>
<dbReference type="Proteomes" id="UP001153712">
    <property type="component" value="Chromosome 2"/>
</dbReference>
<keyword evidence="1" id="KW-1133">Transmembrane helix</keyword>
<dbReference type="AlphaFoldDB" id="A0A9N9XN69"/>
<evidence type="ECO:0000259" key="3">
    <source>
        <dbReference type="SMART" id="SM00703"/>
    </source>
</evidence>
<feature type="signal peptide" evidence="2">
    <location>
        <begin position="1"/>
        <end position="22"/>
    </location>
</feature>
<keyword evidence="1" id="KW-0812">Transmembrane</keyword>
<dbReference type="InterPro" id="IPR002656">
    <property type="entry name" value="Acyl_transf_3_dom"/>
</dbReference>
<feature type="transmembrane region" description="Helical" evidence="1">
    <location>
        <begin position="341"/>
        <end position="362"/>
    </location>
</feature>
<evidence type="ECO:0000256" key="2">
    <source>
        <dbReference type="SAM" id="SignalP"/>
    </source>
</evidence>
<keyword evidence="2" id="KW-0732">Signal</keyword>
<feature type="transmembrane region" description="Helical" evidence="1">
    <location>
        <begin position="681"/>
        <end position="700"/>
    </location>
</feature>
<feature type="transmembrane region" description="Helical" evidence="1">
    <location>
        <begin position="426"/>
        <end position="445"/>
    </location>
</feature>
<reference evidence="4" key="1">
    <citation type="submission" date="2022-01" db="EMBL/GenBank/DDBJ databases">
        <authorList>
            <person name="King R."/>
        </authorList>
    </citation>
    <scope>NUCLEOTIDE SEQUENCE</scope>
</reference>
<feature type="chain" id="PRO_5040483118" description="Nose resistant-to-fluoxetine protein N-terminal domain-containing protein" evidence="2">
    <location>
        <begin position="23"/>
        <end position="772"/>
    </location>
</feature>
<feature type="transmembrane region" description="Helical" evidence="1">
    <location>
        <begin position="604"/>
        <end position="628"/>
    </location>
</feature>
<name>A0A9N9XN69_PHYSR</name>
<feature type="transmembrane region" description="Helical" evidence="1">
    <location>
        <begin position="519"/>
        <end position="536"/>
    </location>
</feature>
<feature type="transmembrane region" description="Helical" evidence="1">
    <location>
        <begin position="648"/>
        <end position="669"/>
    </location>
</feature>
<feature type="transmembrane region" description="Helical" evidence="1">
    <location>
        <begin position="382"/>
        <end position="406"/>
    </location>
</feature>
<keyword evidence="5" id="KW-1185">Reference proteome</keyword>
<dbReference type="Pfam" id="PF01757">
    <property type="entry name" value="Acyl_transf_3"/>
    <property type="match status" value="1"/>
</dbReference>
<evidence type="ECO:0000256" key="1">
    <source>
        <dbReference type="SAM" id="Phobius"/>
    </source>
</evidence>
<protein>
    <recommendedName>
        <fullName evidence="3">Nose resistant-to-fluoxetine protein N-terminal domain-containing protein</fullName>
    </recommendedName>
</protein>
<dbReference type="InterPro" id="IPR052728">
    <property type="entry name" value="O2_lipid_transport_reg"/>
</dbReference>
<sequence>MSSRCRGEILLCLLLMIGGSLGREKRVLENATIPSGGKSDGNAMSAIQRSEAIYRTVDTNLNSTYYFTQNEDDDNDDIDLPILDDEPLNNSNFPNSLEAIRRAMQKINNTECINDTTNVLWAISRREKWALELLDSFPKFPESILYGNYYQLGNFDECVGARSYNNDIQGQYCLADIRFMRKHENKIQTKRSVRNMAEEKNRGVFDNNIIHWAICLPSSCRSQDSEIFIDEIFQSSVRHYHIQSVDIDPKQCDFNKKLPFTTSEIIYGSAVGIFLMFTLLATATHVWHLKKIRKSAMYNVDDLREKQSNIVKETLICFSVINTTERFFHTKPNDLNLEAICGVKFISMVTIVAGHSLIFFFGGPMANKNFFAEAVMKAENAIFINSPIIVDTFLLLSGFLMCRLLLIEMDKRRGRINFMVLFIARYIRLTPAYAVVLGMHTTLLYRMGSGPFWESRIGVEKERCEKSWWLNLLYVNNYIGTDNLCMFQSWYLAVDYHLFILAPIIIYPLWKRPKLGETMLLLCTIASVVLPFWITLKEKLDPTVMAYPPEVGDIATNFYFANYYIKTHMRISSYCIGLFYAYLVHKIQGSMYKSFVFRTKIPTYVIVAGWIFAIICGIGSMYSIIIFYNPEHTVNIVANALYASLHRVTWSLAVGWVLFVCITDNASIINKFLSSKFFIPASRLTYCAYLANGLVEIYSAGVLRQPTQMSVYELICKTSGHIIITFLLAFFLCILFESPIHGMEKILLKNLDKRKKQEEDKTRNSVLSVAEL</sequence>
<dbReference type="SMART" id="SM00703">
    <property type="entry name" value="NRF"/>
    <property type="match status" value="1"/>
</dbReference>
<feature type="transmembrane region" description="Helical" evidence="1">
    <location>
        <begin position="265"/>
        <end position="287"/>
    </location>
</feature>
<feature type="transmembrane region" description="Helical" evidence="1">
    <location>
        <begin position="563"/>
        <end position="583"/>
    </location>
</feature>
<dbReference type="PANTHER" id="PTHR11161:SF71">
    <property type="entry name" value="NOSE RESISTANT-TO-FLUOXETINE PROTEIN N-TERMINAL DOMAIN-CONTAINING PROTEIN"/>
    <property type="match status" value="1"/>
</dbReference>
<feature type="transmembrane region" description="Helical" evidence="1">
    <location>
        <begin position="720"/>
        <end position="740"/>
    </location>
</feature>
<proteinExistence type="predicted"/>
<evidence type="ECO:0000313" key="5">
    <source>
        <dbReference type="Proteomes" id="UP001153712"/>
    </source>
</evidence>
<dbReference type="OrthoDB" id="10006435at2759"/>
<dbReference type="Pfam" id="PF20146">
    <property type="entry name" value="NRF"/>
    <property type="match status" value="1"/>
</dbReference>
<organism evidence="4 5">
    <name type="scientific">Phyllotreta striolata</name>
    <name type="common">Striped flea beetle</name>
    <name type="synonym">Crioceris striolata</name>
    <dbReference type="NCBI Taxonomy" id="444603"/>
    <lineage>
        <taxon>Eukaryota</taxon>
        <taxon>Metazoa</taxon>
        <taxon>Ecdysozoa</taxon>
        <taxon>Arthropoda</taxon>
        <taxon>Hexapoda</taxon>
        <taxon>Insecta</taxon>
        <taxon>Pterygota</taxon>
        <taxon>Neoptera</taxon>
        <taxon>Endopterygota</taxon>
        <taxon>Coleoptera</taxon>
        <taxon>Polyphaga</taxon>
        <taxon>Cucujiformia</taxon>
        <taxon>Chrysomeloidea</taxon>
        <taxon>Chrysomelidae</taxon>
        <taxon>Galerucinae</taxon>
        <taxon>Alticini</taxon>
        <taxon>Phyllotreta</taxon>
    </lineage>
</organism>
<keyword evidence="1" id="KW-0472">Membrane</keyword>
<dbReference type="EMBL" id="OU900095">
    <property type="protein sequence ID" value="CAG9858450.1"/>
    <property type="molecule type" value="Genomic_DNA"/>
</dbReference>